<comment type="caution">
    <text evidence="7">The sequence shown here is derived from an EMBL/GenBank/DDBJ whole genome shotgun (WGS) entry which is preliminary data.</text>
</comment>
<keyword evidence="2" id="KW-0805">Transcription regulation</keyword>
<keyword evidence="4" id="KW-0804">Transcription</keyword>
<evidence type="ECO:0000313" key="7">
    <source>
        <dbReference type="EMBL" id="OLF12998.1"/>
    </source>
</evidence>
<proteinExistence type="inferred from homology"/>
<dbReference type="InterPro" id="IPR016032">
    <property type="entry name" value="Sig_transdc_resp-reg_C-effctor"/>
</dbReference>
<dbReference type="GO" id="GO:0003677">
    <property type="term" value="F:DNA binding"/>
    <property type="evidence" value="ECO:0007669"/>
    <property type="project" value="UniProtKB-UniRule"/>
</dbReference>
<gene>
    <name evidence="7" type="ORF">BLA60_07060</name>
</gene>
<dbReference type="GO" id="GO:0006355">
    <property type="term" value="P:regulation of DNA-templated transcription"/>
    <property type="evidence" value="ECO:0007669"/>
    <property type="project" value="InterPro"/>
</dbReference>
<feature type="domain" description="OmpR/PhoB-type" evidence="6">
    <location>
        <begin position="1"/>
        <end position="102"/>
    </location>
</feature>
<evidence type="ECO:0000256" key="2">
    <source>
        <dbReference type="ARBA" id="ARBA00023015"/>
    </source>
</evidence>
<dbReference type="RefSeq" id="WP_075131907.1">
    <property type="nucleotide sequence ID" value="NZ_MSIF01000002.1"/>
</dbReference>
<dbReference type="Gene3D" id="1.25.40.10">
    <property type="entry name" value="Tetratricopeptide repeat domain"/>
    <property type="match status" value="1"/>
</dbReference>
<dbReference type="Pfam" id="PF00486">
    <property type="entry name" value="Trans_reg_C"/>
    <property type="match status" value="1"/>
</dbReference>
<dbReference type="CDD" id="cd15831">
    <property type="entry name" value="BTAD"/>
    <property type="match status" value="1"/>
</dbReference>
<dbReference type="Pfam" id="PF03704">
    <property type="entry name" value="BTAD"/>
    <property type="match status" value="1"/>
</dbReference>
<dbReference type="PANTHER" id="PTHR35807">
    <property type="entry name" value="TRANSCRIPTIONAL REGULATOR REDD-RELATED"/>
    <property type="match status" value="1"/>
</dbReference>
<evidence type="ECO:0000313" key="8">
    <source>
        <dbReference type="Proteomes" id="UP000185696"/>
    </source>
</evidence>
<protein>
    <recommendedName>
        <fullName evidence="6">OmpR/PhoB-type domain-containing protein</fullName>
    </recommendedName>
</protein>
<dbReference type="SUPFAM" id="SSF46894">
    <property type="entry name" value="C-terminal effector domain of the bipartite response regulators"/>
    <property type="match status" value="1"/>
</dbReference>
<reference evidence="7 8" key="1">
    <citation type="submission" date="2016-12" db="EMBL/GenBank/DDBJ databases">
        <title>The draft genome sequence of Actinophytocola xinjiangensis.</title>
        <authorList>
            <person name="Wang W."/>
            <person name="Yuan L."/>
        </authorList>
    </citation>
    <scope>NUCLEOTIDE SEQUENCE [LARGE SCALE GENOMIC DNA]</scope>
    <source>
        <strain evidence="7 8">CGMCC 4.4663</strain>
    </source>
</reference>
<organism evidence="7 8">
    <name type="scientific">Actinophytocola xinjiangensis</name>
    <dbReference type="NCBI Taxonomy" id="485602"/>
    <lineage>
        <taxon>Bacteria</taxon>
        <taxon>Bacillati</taxon>
        <taxon>Actinomycetota</taxon>
        <taxon>Actinomycetes</taxon>
        <taxon>Pseudonocardiales</taxon>
        <taxon>Pseudonocardiaceae</taxon>
    </lineage>
</organism>
<dbReference type="Proteomes" id="UP000185696">
    <property type="component" value="Unassembled WGS sequence"/>
</dbReference>
<comment type="similarity">
    <text evidence="1">Belongs to the AfsR/DnrI/RedD regulatory family.</text>
</comment>
<evidence type="ECO:0000256" key="4">
    <source>
        <dbReference type="ARBA" id="ARBA00023163"/>
    </source>
</evidence>
<evidence type="ECO:0000256" key="3">
    <source>
        <dbReference type="ARBA" id="ARBA00023125"/>
    </source>
</evidence>
<feature type="DNA-binding region" description="OmpR/PhoB-type" evidence="5">
    <location>
        <begin position="1"/>
        <end position="102"/>
    </location>
</feature>
<accession>A0A7Z1B0A1</accession>
<keyword evidence="3 5" id="KW-0238">DNA-binding</keyword>
<dbReference type="EMBL" id="MSIF01000002">
    <property type="protein sequence ID" value="OLF12998.1"/>
    <property type="molecule type" value="Genomic_DNA"/>
</dbReference>
<dbReference type="PROSITE" id="PS51755">
    <property type="entry name" value="OMPR_PHOB"/>
    <property type="match status" value="1"/>
</dbReference>
<dbReference type="Gene3D" id="1.10.10.10">
    <property type="entry name" value="Winged helix-like DNA-binding domain superfamily/Winged helix DNA-binding domain"/>
    <property type="match status" value="1"/>
</dbReference>
<dbReference type="GO" id="GO:0000160">
    <property type="term" value="P:phosphorelay signal transduction system"/>
    <property type="evidence" value="ECO:0007669"/>
    <property type="project" value="InterPro"/>
</dbReference>
<dbReference type="SMART" id="SM01043">
    <property type="entry name" value="BTAD"/>
    <property type="match status" value="1"/>
</dbReference>
<dbReference type="PANTHER" id="PTHR35807:SF1">
    <property type="entry name" value="TRANSCRIPTIONAL REGULATOR REDD"/>
    <property type="match status" value="1"/>
</dbReference>
<evidence type="ECO:0000256" key="1">
    <source>
        <dbReference type="ARBA" id="ARBA00005820"/>
    </source>
</evidence>
<dbReference type="OrthoDB" id="3208838at2"/>
<dbReference type="SMART" id="SM00862">
    <property type="entry name" value="Trans_reg_C"/>
    <property type="match status" value="1"/>
</dbReference>
<keyword evidence="8" id="KW-1185">Reference proteome</keyword>
<dbReference type="InterPro" id="IPR011990">
    <property type="entry name" value="TPR-like_helical_dom_sf"/>
</dbReference>
<dbReference type="InterPro" id="IPR051677">
    <property type="entry name" value="AfsR-DnrI-RedD_regulator"/>
</dbReference>
<dbReference type="InterPro" id="IPR005158">
    <property type="entry name" value="BTAD"/>
</dbReference>
<evidence type="ECO:0000256" key="5">
    <source>
        <dbReference type="PROSITE-ProRule" id="PRU01091"/>
    </source>
</evidence>
<dbReference type="InterPro" id="IPR001867">
    <property type="entry name" value="OmpR/PhoB-type_DNA-bd"/>
</dbReference>
<evidence type="ECO:0000259" key="6">
    <source>
        <dbReference type="PROSITE" id="PS51755"/>
    </source>
</evidence>
<dbReference type="InterPro" id="IPR036388">
    <property type="entry name" value="WH-like_DNA-bd_sf"/>
</dbReference>
<dbReference type="AlphaFoldDB" id="A0A7Z1B0A1"/>
<name>A0A7Z1B0A1_9PSEU</name>
<sequence length="275" mass="30493">MRAEIKVLGALEVTVDGRSVVPSASKPRQLLAMLAINVGRVVTSTTLMEELWGTGSPRSAPGTLQTYVLQVRKLIREALPAGQQNLAREIVATRHTGYVLQIDPDHVDLVQYGRLATAGRIAGAAGRYEEAERLLSEALALWRGPVLVDVPAGPQLEIEVMRLAESRLTDLTLRVDIDLYLRRHHQLLGDLAALCARHPYMENFMAQYMIALYRSGRMGQALQVYRDMSANIRDHLGVDPSQRLQQLHRAILTGDSIVDDPRFMVNTWAPDAIAS</sequence>
<dbReference type="SUPFAM" id="SSF48452">
    <property type="entry name" value="TPR-like"/>
    <property type="match status" value="1"/>
</dbReference>